<dbReference type="eggNOG" id="ENOG502TIW1">
    <property type="taxonomic scope" value="Eukaryota"/>
</dbReference>
<accession>N1QGL5</accession>
<evidence type="ECO:0000313" key="3">
    <source>
        <dbReference type="Proteomes" id="UP000016931"/>
    </source>
</evidence>
<dbReference type="STRING" id="692275.N1QGL5"/>
<protein>
    <submittedName>
        <fullName evidence="2">Uncharacterized protein</fullName>
    </submittedName>
</protein>
<feature type="compositionally biased region" description="Low complexity" evidence="1">
    <location>
        <begin position="39"/>
        <end position="53"/>
    </location>
</feature>
<proteinExistence type="predicted"/>
<dbReference type="AlphaFoldDB" id="N1QGL5"/>
<gene>
    <name evidence="2" type="ORF">SEPMUDRAFT_120539</name>
</gene>
<feature type="compositionally biased region" description="Polar residues" evidence="1">
    <location>
        <begin position="19"/>
        <end position="32"/>
    </location>
</feature>
<dbReference type="GeneID" id="27898751"/>
<dbReference type="EMBL" id="KB456269">
    <property type="protein sequence ID" value="EMF09703.1"/>
    <property type="molecule type" value="Genomic_DNA"/>
</dbReference>
<dbReference type="RefSeq" id="XP_016757824.1">
    <property type="nucleotide sequence ID" value="XM_016901614.1"/>
</dbReference>
<sequence length="116" mass="12844">MFPSMQPHRPQNPLHHGNHQQQTRPVSDSAPKNQIEAMPPNTTSTITTATTSTTPPPPHHPLPLFNPATTHPVFFMTHWRKPPFPLPLNPALSPVAAGYVFPHHHLRPTTAGNTKL</sequence>
<dbReference type="OMA" id="AMPPFGP"/>
<dbReference type="HOGENOM" id="CLU_160179_0_0_1"/>
<organism evidence="2 3">
    <name type="scientific">Sphaerulina musiva (strain SO2202)</name>
    <name type="common">Poplar stem canker fungus</name>
    <name type="synonym">Septoria musiva</name>
    <dbReference type="NCBI Taxonomy" id="692275"/>
    <lineage>
        <taxon>Eukaryota</taxon>
        <taxon>Fungi</taxon>
        <taxon>Dikarya</taxon>
        <taxon>Ascomycota</taxon>
        <taxon>Pezizomycotina</taxon>
        <taxon>Dothideomycetes</taxon>
        <taxon>Dothideomycetidae</taxon>
        <taxon>Mycosphaerellales</taxon>
        <taxon>Mycosphaerellaceae</taxon>
        <taxon>Sphaerulina</taxon>
    </lineage>
</organism>
<reference evidence="2 3" key="1">
    <citation type="journal article" date="2012" name="PLoS Pathog.">
        <title>Diverse lifestyles and strategies of plant pathogenesis encoded in the genomes of eighteen Dothideomycetes fungi.</title>
        <authorList>
            <person name="Ohm R.A."/>
            <person name="Feau N."/>
            <person name="Henrissat B."/>
            <person name="Schoch C.L."/>
            <person name="Horwitz B.A."/>
            <person name="Barry K.W."/>
            <person name="Condon B.J."/>
            <person name="Copeland A.C."/>
            <person name="Dhillon B."/>
            <person name="Glaser F."/>
            <person name="Hesse C.N."/>
            <person name="Kosti I."/>
            <person name="LaButti K."/>
            <person name="Lindquist E.A."/>
            <person name="Lucas S."/>
            <person name="Salamov A.A."/>
            <person name="Bradshaw R.E."/>
            <person name="Ciuffetti L."/>
            <person name="Hamelin R.C."/>
            <person name="Kema G.H.J."/>
            <person name="Lawrence C."/>
            <person name="Scott J.A."/>
            <person name="Spatafora J.W."/>
            <person name="Turgeon B.G."/>
            <person name="de Wit P.J.G.M."/>
            <person name="Zhong S."/>
            <person name="Goodwin S.B."/>
            <person name="Grigoriev I.V."/>
        </authorList>
    </citation>
    <scope>NUCLEOTIDE SEQUENCE [LARGE SCALE GENOMIC DNA]</scope>
    <source>
        <strain evidence="2 3">SO2202</strain>
    </source>
</reference>
<dbReference type="Proteomes" id="UP000016931">
    <property type="component" value="Unassembled WGS sequence"/>
</dbReference>
<name>N1QGL5_SPHMS</name>
<evidence type="ECO:0000256" key="1">
    <source>
        <dbReference type="SAM" id="MobiDB-lite"/>
    </source>
</evidence>
<dbReference type="OrthoDB" id="3535086at2759"/>
<evidence type="ECO:0000313" key="2">
    <source>
        <dbReference type="EMBL" id="EMF09703.1"/>
    </source>
</evidence>
<feature type="region of interest" description="Disordered" evidence="1">
    <location>
        <begin position="1"/>
        <end position="65"/>
    </location>
</feature>
<keyword evidence="3" id="KW-1185">Reference proteome</keyword>